<evidence type="ECO:0000259" key="6">
    <source>
        <dbReference type="PROSITE" id="PS50883"/>
    </source>
</evidence>
<dbReference type="Gene3D" id="3.30.70.270">
    <property type="match status" value="1"/>
</dbReference>
<keyword evidence="5" id="KW-0812">Transmembrane</keyword>
<dbReference type="PROSITE" id="PS50887">
    <property type="entry name" value="GGDEF"/>
    <property type="match status" value="1"/>
</dbReference>
<dbReference type="Pfam" id="PF00990">
    <property type="entry name" value="GGDEF"/>
    <property type="match status" value="1"/>
</dbReference>
<dbReference type="RefSeq" id="WP_011468702.1">
    <property type="nucleotide sequence ID" value="NC_007912.1"/>
</dbReference>
<comment type="cofactor">
    <cofactor evidence="1">
        <name>Mg(2+)</name>
        <dbReference type="ChEBI" id="CHEBI:18420"/>
    </cofactor>
</comment>
<dbReference type="EMBL" id="CP000282">
    <property type="protein sequence ID" value="ABD81484.1"/>
    <property type="molecule type" value="Genomic_DNA"/>
</dbReference>
<evidence type="ECO:0000256" key="5">
    <source>
        <dbReference type="SAM" id="Phobius"/>
    </source>
</evidence>
<dbReference type="InterPro" id="IPR052155">
    <property type="entry name" value="Biofilm_reg_signaling"/>
</dbReference>
<reference evidence="8 9" key="1">
    <citation type="journal article" date="2008" name="PLoS Genet.">
        <title>Complete genome sequence of the complex carbohydrate-degrading marine bacterium, Saccharophagus degradans strain 2-40 T.</title>
        <authorList>
            <person name="Weiner R.M."/>
            <person name="Taylor L.E.II."/>
            <person name="Henrissat B."/>
            <person name="Hauser L."/>
            <person name="Land M."/>
            <person name="Coutinho P.M."/>
            <person name="Rancurel C."/>
            <person name="Saunders E.H."/>
            <person name="Longmire A.G."/>
            <person name="Zhang H."/>
            <person name="Bayer E.A."/>
            <person name="Gilbert H.J."/>
            <person name="Larimer F."/>
            <person name="Zhulin I.B."/>
            <person name="Ekborg N.A."/>
            <person name="Lamed R."/>
            <person name="Richardson P.M."/>
            <person name="Borovok I."/>
            <person name="Hutcheson S."/>
        </authorList>
    </citation>
    <scope>NUCLEOTIDE SEQUENCE [LARGE SCALE GENOMIC DNA]</scope>
    <source>
        <strain evidence="9">2-40 / ATCC 43961 / DSM 17024</strain>
    </source>
</reference>
<dbReference type="Proteomes" id="UP000001947">
    <property type="component" value="Chromosome"/>
</dbReference>
<dbReference type="InterPro" id="IPR001633">
    <property type="entry name" value="EAL_dom"/>
</dbReference>
<dbReference type="InterPro" id="IPR000014">
    <property type="entry name" value="PAS"/>
</dbReference>
<organism evidence="8 9">
    <name type="scientific">Saccharophagus degradans (strain 2-40 / ATCC 43961 / DSM 17024)</name>
    <dbReference type="NCBI Taxonomy" id="203122"/>
    <lineage>
        <taxon>Bacteria</taxon>
        <taxon>Pseudomonadati</taxon>
        <taxon>Pseudomonadota</taxon>
        <taxon>Gammaproteobacteria</taxon>
        <taxon>Cellvibrionales</taxon>
        <taxon>Cellvibrionaceae</taxon>
        <taxon>Saccharophagus</taxon>
    </lineage>
</organism>
<dbReference type="SUPFAM" id="SSF55785">
    <property type="entry name" value="PYP-like sensor domain (PAS domain)"/>
    <property type="match status" value="1"/>
</dbReference>
<evidence type="ECO:0000259" key="7">
    <source>
        <dbReference type="PROSITE" id="PS50887"/>
    </source>
</evidence>
<proteinExistence type="predicted"/>
<dbReference type="PROSITE" id="PS50883">
    <property type="entry name" value="EAL"/>
    <property type="match status" value="1"/>
</dbReference>
<dbReference type="Gene3D" id="3.20.20.450">
    <property type="entry name" value="EAL domain"/>
    <property type="match status" value="1"/>
</dbReference>
<feature type="domain" description="GGDEF" evidence="7">
    <location>
        <begin position="404"/>
        <end position="542"/>
    </location>
</feature>
<dbReference type="InterPro" id="IPR043128">
    <property type="entry name" value="Rev_trsase/Diguanyl_cyclase"/>
</dbReference>
<dbReference type="NCBIfam" id="TIGR00254">
    <property type="entry name" value="GGDEF"/>
    <property type="match status" value="1"/>
</dbReference>
<feature type="transmembrane region" description="Helical" evidence="5">
    <location>
        <begin position="155"/>
        <end position="180"/>
    </location>
</feature>
<evidence type="ECO:0000313" key="9">
    <source>
        <dbReference type="Proteomes" id="UP000001947"/>
    </source>
</evidence>
<name>Q21IJ5_SACD2</name>
<dbReference type="Pfam" id="PF00563">
    <property type="entry name" value="EAL"/>
    <property type="match status" value="1"/>
</dbReference>
<dbReference type="OrthoDB" id="9799509at2"/>
<dbReference type="PANTHER" id="PTHR44757:SF2">
    <property type="entry name" value="BIOFILM ARCHITECTURE MAINTENANCE PROTEIN MBAA"/>
    <property type="match status" value="1"/>
</dbReference>
<dbReference type="InterPro" id="IPR013656">
    <property type="entry name" value="PAS_4"/>
</dbReference>
<dbReference type="FunFam" id="3.30.70.270:FF:000001">
    <property type="entry name" value="Diguanylate cyclase domain protein"/>
    <property type="match status" value="1"/>
</dbReference>
<feature type="transmembrane region" description="Helical" evidence="5">
    <location>
        <begin position="12"/>
        <end position="34"/>
    </location>
</feature>
<keyword evidence="5" id="KW-0472">Membrane</keyword>
<accession>Q21IJ5</accession>
<keyword evidence="9" id="KW-1185">Reference proteome</keyword>
<gene>
    <name evidence="8" type="ordered locus">Sde_2224</name>
</gene>
<dbReference type="NCBIfam" id="TIGR00229">
    <property type="entry name" value="sensory_box"/>
    <property type="match status" value="1"/>
</dbReference>
<evidence type="ECO:0000256" key="2">
    <source>
        <dbReference type="ARBA" id="ARBA00012282"/>
    </source>
</evidence>
<dbReference type="HOGENOM" id="CLU_000445_70_46_6"/>
<dbReference type="SMART" id="SM00267">
    <property type="entry name" value="GGDEF"/>
    <property type="match status" value="1"/>
</dbReference>
<dbReference type="CDD" id="cd01949">
    <property type="entry name" value="GGDEF"/>
    <property type="match status" value="1"/>
</dbReference>
<dbReference type="SUPFAM" id="SSF141868">
    <property type="entry name" value="EAL domain-like"/>
    <property type="match status" value="1"/>
</dbReference>
<dbReference type="CDD" id="cd01948">
    <property type="entry name" value="EAL"/>
    <property type="match status" value="1"/>
</dbReference>
<dbReference type="GO" id="GO:0071111">
    <property type="term" value="F:cyclic-guanylate-specific phosphodiesterase activity"/>
    <property type="evidence" value="ECO:0007669"/>
    <property type="project" value="UniProtKB-EC"/>
</dbReference>
<keyword evidence="5" id="KW-1133">Transmembrane helix</keyword>
<dbReference type="FunFam" id="3.20.20.450:FF:000001">
    <property type="entry name" value="Cyclic di-GMP phosphodiesterase yahA"/>
    <property type="match status" value="1"/>
</dbReference>
<keyword evidence="3" id="KW-0973">c-di-GMP</keyword>
<dbReference type="STRING" id="203122.Sde_2224"/>
<evidence type="ECO:0000256" key="4">
    <source>
        <dbReference type="ARBA" id="ARBA00051114"/>
    </source>
</evidence>
<dbReference type="EC" id="3.1.4.52" evidence="2"/>
<dbReference type="GO" id="GO:0071732">
    <property type="term" value="P:cellular response to nitric oxide"/>
    <property type="evidence" value="ECO:0007669"/>
    <property type="project" value="UniProtKB-ARBA"/>
</dbReference>
<dbReference type="AlphaFoldDB" id="Q21IJ5"/>
<dbReference type="KEGG" id="sde:Sde_2224"/>
<evidence type="ECO:0000256" key="1">
    <source>
        <dbReference type="ARBA" id="ARBA00001946"/>
    </source>
</evidence>
<feature type="domain" description="EAL" evidence="6">
    <location>
        <begin position="551"/>
        <end position="807"/>
    </location>
</feature>
<dbReference type="SUPFAM" id="SSF55073">
    <property type="entry name" value="Nucleotide cyclase"/>
    <property type="match status" value="1"/>
</dbReference>
<dbReference type="SMART" id="SM00052">
    <property type="entry name" value="EAL"/>
    <property type="match status" value="1"/>
</dbReference>
<evidence type="ECO:0000313" key="8">
    <source>
        <dbReference type="EMBL" id="ABD81484.1"/>
    </source>
</evidence>
<dbReference type="InterPro" id="IPR035919">
    <property type="entry name" value="EAL_sf"/>
</dbReference>
<dbReference type="InterPro" id="IPR029787">
    <property type="entry name" value="Nucleotide_cyclase"/>
</dbReference>
<dbReference type="eggNOG" id="COG5001">
    <property type="taxonomic scope" value="Bacteria"/>
</dbReference>
<sequence>MQGFFQGISFRLAKVGILIALLVGSVMSAIQIYIDYQVQTTEINRQISKITAVSTPPAVRAVHTLDAKLAAEVATGLMRYDFITSVTIKNELGTELAQLSRETPASNTKWLTRQISNEVLRHSAPLYMPTGGENGYITFDVNMDAAYGQFYQSSAVVIAFGLIRSSLLVFFLFIAFYYLLTKPLIQIALQVKQINPGSPGEQRLSRPAGIHDDELTQLVASTNQLLDAVDLALAKRRAVEVVLRKSEEHVRQIIDSLPVWVGARNKDGHYIFANQALADFLHTKPDAMRGSHISDFAEFFVTDPQQIIDLDAEVIKSRISAQIWEEKWITNDGEERDMHTHVMPMEFYDEVVSLVVSSDITELKRTQAQMEHMAYHDALTDLPNRSYLVERLEEEVRKANHGQYYGALLFIDLDQFKYINDSLGHPAGDGVLKHVAQRLTAVTKENDLVVRLGGDEFVVVLTNLGDELPTSILRAEDIGERLRRYISEPHFYNDLQLHVTCSVGIVMYPEEDAGVHELLRYADTAMYQVKEQGRDAIQFFNKYMADKARNVLVMEGDLHKALEQHRFSLYYQPRVDVTTSQIVGAEALLRWEHPDRGMISPAEFIPILETSGLIVEVGRWVLEDSIRQVKIWQEQGIWKDDMRLGVNISPRQFRSSEFVNDVTKILQEVGINPSLIEMEITEGIVIHNLEETVATMSSLCELGINFALDDFGTGYSSISYLKQLPVAILKVDQSFVRDITFDRNDRVLVETISAMGNMLGLDVVAEGVETCDQLHLVREYNCKYYQGYLCSPPVNADAFAELLTTKDITWGCGANKRDEK</sequence>
<dbReference type="InterPro" id="IPR035965">
    <property type="entry name" value="PAS-like_dom_sf"/>
</dbReference>
<dbReference type="Pfam" id="PF08448">
    <property type="entry name" value="PAS_4"/>
    <property type="match status" value="1"/>
</dbReference>
<comment type="catalytic activity">
    <reaction evidence="4">
        <text>3',3'-c-di-GMP + H2O = 5'-phosphoguanylyl(3'-&gt;5')guanosine + H(+)</text>
        <dbReference type="Rhea" id="RHEA:24902"/>
        <dbReference type="ChEBI" id="CHEBI:15377"/>
        <dbReference type="ChEBI" id="CHEBI:15378"/>
        <dbReference type="ChEBI" id="CHEBI:58754"/>
        <dbReference type="ChEBI" id="CHEBI:58805"/>
        <dbReference type="EC" id="3.1.4.52"/>
    </reaction>
    <physiologicalReaction direction="left-to-right" evidence="4">
        <dbReference type="Rhea" id="RHEA:24903"/>
    </physiologicalReaction>
</comment>
<protein>
    <recommendedName>
        <fullName evidence="2">cyclic-guanylate-specific phosphodiesterase</fullName>
        <ecNumber evidence="2">3.1.4.52</ecNumber>
    </recommendedName>
</protein>
<dbReference type="InterPro" id="IPR000160">
    <property type="entry name" value="GGDEF_dom"/>
</dbReference>
<dbReference type="Gene3D" id="3.30.450.20">
    <property type="entry name" value="PAS domain"/>
    <property type="match status" value="1"/>
</dbReference>
<evidence type="ECO:0000256" key="3">
    <source>
        <dbReference type="ARBA" id="ARBA00022636"/>
    </source>
</evidence>
<dbReference type="PANTHER" id="PTHR44757">
    <property type="entry name" value="DIGUANYLATE CYCLASE DGCP"/>
    <property type="match status" value="1"/>
</dbReference>
<dbReference type="GeneID" id="98613894"/>